<name>A0ABQ7D7J3_BRACR</name>
<sequence length="74" mass="8235">MAACTRVAPLYPEQSRGLLRTIGNSRQTALREKLQIALFFSSFPPTGLSLIQCNSRPVMTRKGLGRLDKDLKTN</sequence>
<evidence type="ECO:0000313" key="1">
    <source>
        <dbReference type="EMBL" id="KAF3567019.1"/>
    </source>
</evidence>
<reference evidence="1 2" key="1">
    <citation type="journal article" date="2020" name="BMC Genomics">
        <title>Intraspecific diversification of the crop wild relative Brassica cretica Lam. using demographic model selection.</title>
        <authorList>
            <person name="Kioukis A."/>
            <person name="Michalopoulou V.A."/>
            <person name="Briers L."/>
            <person name="Pirintsos S."/>
            <person name="Studholme D.J."/>
            <person name="Pavlidis P."/>
            <person name="Sarris P.F."/>
        </authorList>
    </citation>
    <scope>NUCLEOTIDE SEQUENCE [LARGE SCALE GENOMIC DNA]</scope>
    <source>
        <strain evidence="2">cv. PFS-1207/04</strain>
    </source>
</reference>
<keyword evidence="2" id="KW-1185">Reference proteome</keyword>
<organism evidence="1 2">
    <name type="scientific">Brassica cretica</name>
    <name type="common">Mustard</name>
    <dbReference type="NCBI Taxonomy" id="69181"/>
    <lineage>
        <taxon>Eukaryota</taxon>
        <taxon>Viridiplantae</taxon>
        <taxon>Streptophyta</taxon>
        <taxon>Embryophyta</taxon>
        <taxon>Tracheophyta</taxon>
        <taxon>Spermatophyta</taxon>
        <taxon>Magnoliopsida</taxon>
        <taxon>eudicotyledons</taxon>
        <taxon>Gunneridae</taxon>
        <taxon>Pentapetalae</taxon>
        <taxon>rosids</taxon>
        <taxon>malvids</taxon>
        <taxon>Brassicales</taxon>
        <taxon>Brassicaceae</taxon>
        <taxon>Brassiceae</taxon>
        <taxon>Brassica</taxon>
    </lineage>
</organism>
<accession>A0ABQ7D7J3</accession>
<protein>
    <submittedName>
        <fullName evidence="1">Uncharacterized protein</fullName>
    </submittedName>
</protein>
<evidence type="ECO:0000313" key="2">
    <source>
        <dbReference type="Proteomes" id="UP000266723"/>
    </source>
</evidence>
<dbReference type="EMBL" id="QGKV02000759">
    <property type="protein sequence ID" value="KAF3567019.1"/>
    <property type="molecule type" value="Genomic_DNA"/>
</dbReference>
<dbReference type="Proteomes" id="UP000266723">
    <property type="component" value="Unassembled WGS sequence"/>
</dbReference>
<comment type="caution">
    <text evidence="1">The sequence shown here is derived from an EMBL/GenBank/DDBJ whole genome shotgun (WGS) entry which is preliminary data.</text>
</comment>
<gene>
    <name evidence="1" type="ORF">DY000_02017574</name>
</gene>
<proteinExistence type="predicted"/>